<dbReference type="OMA" id="MQESALW"/>
<evidence type="ECO:0000313" key="2">
    <source>
        <dbReference type="Proteomes" id="UP000186817"/>
    </source>
</evidence>
<keyword evidence="2" id="KW-1185">Reference proteome</keyword>
<gene>
    <name evidence="1" type="primary">CPK6</name>
    <name evidence="1" type="ORF">AK812_SmicGene40615</name>
</gene>
<name>A0A1Q9C863_SYMMI</name>
<dbReference type="Gene3D" id="1.10.238.10">
    <property type="entry name" value="EF-hand"/>
    <property type="match status" value="2"/>
</dbReference>
<protein>
    <submittedName>
        <fullName evidence="1">Calcium-dependent protein kinase 6</fullName>
    </submittedName>
</protein>
<proteinExistence type="predicted"/>
<dbReference type="AlphaFoldDB" id="A0A1Q9C863"/>
<dbReference type="InterPro" id="IPR011992">
    <property type="entry name" value="EF-hand-dom_pair"/>
</dbReference>
<accession>A0A1Q9C863</accession>
<comment type="caution">
    <text evidence="1">The sequence shown here is derived from an EMBL/GenBank/DDBJ whole genome shotgun (WGS) entry which is preliminary data.</text>
</comment>
<dbReference type="OrthoDB" id="10527470at2759"/>
<evidence type="ECO:0000313" key="1">
    <source>
        <dbReference type="EMBL" id="OLP79132.1"/>
    </source>
</evidence>
<dbReference type="EMBL" id="LSRX01001521">
    <property type="protein sequence ID" value="OLP79132.1"/>
    <property type="molecule type" value="Genomic_DNA"/>
</dbReference>
<dbReference type="SUPFAM" id="SSF47473">
    <property type="entry name" value="EF-hand"/>
    <property type="match status" value="1"/>
</dbReference>
<organism evidence="1 2">
    <name type="scientific">Symbiodinium microadriaticum</name>
    <name type="common">Dinoflagellate</name>
    <name type="synonym">Zooxanthella microadriatica</name>
    <dbReference type="NCBI Taxonomy" id="2951"/>
    <lineage>
        <taxon>Eukaryota</taxon>
        <taxon>Sar</taxon>
        <taxon>Alveolata</taxon>
        <taxon>Dinophyceae</taxon>
        <taxon>Suessiales</taxon>
        <taxon>Symbiodiniaceae</taxon>
        <taxon>Symbiodinium</taxon>
    </lineage>
</organism>
<sequence>MPSFVIDRVRSRMSEFQLAERDAVMLVAHSVHKNHMPILQKFLEERDPDRCGLVTFAVLVQGMRFCGVGVKDMDDISGAVCYTDFLSDVVQFQKNMQESALWFAFSTFDIKCTGEADRRALQKELCDDRSYLYECFRVNFPSLAPEAVLPLLEQAPSSRISFEELMGILQRLSPDSVDLKEKLPF</sequence>
<reference evidence="1 2" key="1">
    <citation type="submission" date="2016-02" db="EMBL/GenBank/DDBJ databases">
        <title>Genome analysis of coral dinoflagellate symbionts highlights evolutionary adaptations to a symbiotic lifestyle.</title>
        <authorList>
            <person name="Aranda M."/>
            <person name="Li Y."/>
            <person name="Liew Y.J."/>
            <person name="Baumgarten S."/>
            <person name="Simakov O."/>
            <person name="Wilson M."/>
            <person name="Piel J."/>
            <person name="Ashoor H."/>
            <person name="Bougouffa S."/>
            <person name="Bajic V.B."/>
            <person name="Ryu T."/>
            <person name="Ravasi T."/>
            <person name="Bayer T."/>
            <person name="Micklem G."/>
            <person name="Kim H."/>
            <person name="Bhak J."/>
            <person name="Lajeunesse T.C."/>
            <person name="Voolstra C.R."/>
        </authorList>
    </citation>
    <scope>NUCLEOTIDE SEQUENCE [LARGE SCALE GENOMIC DNA]</scope>
    <source>
        <strain evidence="1 2">CCMP2467</strain>
    </source>
</reference>
<keyword evidence="1" id="KW-0808">Transferase</keyword>
<keyword evidence="1" id="KW-0418">Kinase</keyword>
<dbReference type="Proteomes" id="UP000186817">
    <property type="component" value="Unassembled WGS sequence"/>
</dbReference>
<dbReference type="GO" id="GO:0016301">
    <property type="term" value="F:kinase activity"/>
    <property type="evidence" value="ECO:0007669"/>
    <property type="project" value="UniProtKB-KW"/>
</dbReference>